<feature type="domain" description="Metalloprotease TldD/E C-terminal" evidence="1">
    <location>
        <begin position="223"/>
        <end position="422"/>
    </location>
</feature>
<comment type="caution">
    <text evidence="2">The sequence shown here is derived from an EMBL/GenBank/DDBJ whole genome shotgun (WGS) entry which is preliminary data.</text>
</comment>
<dbReference type="EMBL" id="JAJEPR010000009">
    <property type="protein sequence ID" value="MCC2189564.1"/>
    <property type="molecule type" value="Genomic_DNA"/>
</dbReference>
<sequence>MDKLYEILEKSGASDFLIRETTTCSREAFFIGQKLDMGRAKKVTHTFVTVYVDSEDGKFRGSATKEIHPTSTPEEMEKEIRSALFAAKFVKNPWYPVVSGTKAEEAETEAGDMDEELVRIIKTLQAVRTEADEKVNSYEIFVNRKKTHIRNSKGVDVSFSSGDDETELVINVKKDGHEIELLREITFSDENVDRITEEAGKLFVSGHDRLDAKPTTQQEHGAVLLTGDDVVTFFRYFTAHTNASNQYMGVAKARIGEKMTGEEADPLTIRLIPAMEGSTRKEPYDSDGNPVTECLLFEDGICRNFWGSTQHAYYMKMENTTSMNNAIVSGGTMTEAELRKIPHLEITEFSCFDMDPVSGTFGGEIRLGYESDGKTRQAVTSGSLSGNYGKVLKNMKFSKETRQINNFIVPCAVLLEDVSIAGC</sequence>
<reference evidence="2 3" key="1">
    <citation type="submission" date="2021-10" db="EMBL/GenBank/DDBJ databases">
        <title>Anaerobic single-cell dispensing facilitates the cultivation of human gut bacteria.</title>
        <authorList>
            <person name="Afrizal A."/>
        </authorList>
    </citation>
    <scope>NUCLEOTIDE SEQUENCE [LARGE SCALE GENOMIC DNA]</scope>
    <source>
        <strain evidence="2 3">CLA-AA-H277</strain>
    </source>
</reference>
<dbReference type="Proteomes" id="UP001197875">
    <property type="component" value="Unassembled WGS sequence"/>
</dbReference>
<dbReference type="Pfam" id="PF19289">
    <property type="entry name" value="PmbA_TldD_3rd"/>
    <property type="match status" value="1"/>
</dbReference>
<dbReference type="InterPro" id="IPR036059">
    <property type="entry name" value="TldD/PmbA_sf"/>
</dbReference>
<keyword evidence="3" id="KW-1185">Reference proteome</keyword>
<dbReference type="GO" id="GO:0006508">
    <property type="term" value="P:proteolysis"/>
    <property type="evidence" value="ECO:0007669"/>
    <property type="project" value="InterPro"/>
</dbReference>
<organism evidence="2 3">
    <name type="scientific">Fusicatenibacter faecihominis</name>
    <dbReference type="NCBI Taxonomy" id="2881276"/>
    <lineage>
        <taxon>Bacteria</taxon>
        <taxon>Bacillati</taxon>
        <taxon>Bacillota</taxon>
        <taxon>Clostridia</taxon>
        <taxon>Lachnospirales</taxon>
        <taxon>Lachnospiraceae</taxon>
        <taxon>Fusicatenibacter</taxon>
    </lineage>
</organism>
<gene>
    <name evidence="2" type="ORF">LKD71_07065</name>
</gene>
<protein>
    <recommendedName>
        <fullName evidence="1">Metalloprotease TldD/E C-terminal domain-containing protein</fullName>
    </recommendedName>
</protein>
<dbReference type="PANTHER" id="PTHR43421:SF1">
    <property type="entry name" value="METALLOPROTEASE PMBA"/>
    <property type="match status" value="1"/>
</dbReference>
<dbReference type="PANTHER" id="PTHR43421">
    <property type="entry name" value="METALLOPROTEASE PMBA"/>
    <property type="match status" value="1"/>
</dbReference>
<dbReference type="InterPro" id="IPR047657">
    <property type="entry name" value="PmbA"/>
</dbReference>
<dbReference type="GO" id="GO:0008237">
    <property type="term" value="F:metallopeptidase activity"/>
    <property type="evidence" value="ECO:0007669"/>
    <property type="project" value="InterPro"/>
</dbReference>
<dbReference type="GO" id="GO:0005829">
    <property type="term" value="C:cytosol"/>
    <property type="evidence" value="ECO:0007669"/>
    <property type="project" value="TreeGrafter"/>
</dbReference>
<proteinExistence type="predicted"/>
<dbReference type="RefSeq" id="WP_227614893.1">
    <property type="nucleotide sequence ID" value="NZ_JAJEPR010000009.1"/>
</dbReference>
<evidence type="ECO:0000313" key="2">
    <source>
        <dbReference type="EMBL" id="MCC2189564.1"/>
    </source>
</evidence>
<dbReference type="InterPro" id="IPR045569">
    <property type="entry name" value="Metalloprtase-TldD/E_C"/>
</dbReference>
<dbReference type="SUPFAM" id="SSF111283">
    <property type="entry name" value="Putative modulator of DNA gyrase, PmbA/TldD"/>
    <property type="match status" value="1"/>
</dbReference>
<dbReference type="AlphaFoldDB" id="A0AAE3DSK3"/>
<evidence type="ECO:0000313" key="3">
    <source>
        <dbReference type="Proteomes" id="UP001197875"/>
    </source>
</evidence>
<evidence type="ECO:0000259" key="1">
    <source>
        <dbReference type="Pfam" id="PF19289"/>
    </source>
</evidence>
<accession>A0AAE3DSK3</accession>
<name>A0AAE3DSK3_9FIRM</name>